<accession>U9U944</accession>
<organism evidence="1">
    <name type="scientific">Rhizophagus irregularis (strain DAOM 181602 / DAOM 197198 / MUCL 43194)</name>
    <name type="common">Arbuscular mycorrhizal fungus</name>
    <name type="synonym">Glomus intraradices</name>
    <dbReference type="NCBI Taxonomy" id="747089"/>
    <lineage>
        <taxon>Eukaryota</taxon>
        <taxon>Fungi</taxon>
        <taxon>Fungi incertae sedis</taxon>
        <taxon>Mucoromycota</taxon>
        <taxon>Glomeromycotina</taxon>
        <taxon>Glomeromycetes</taxon>
        <taxon>Glomerales</taxon>
        <taxon>Glomeraceae</taxon>
        <taxon>Rhizophagus</taxon>
    </lineage>
</organism>
<proteinExistence type="predicted"/>
<reference evidence="1" key="1">
    <citation type="submission" date="2013-07" db="EMBL/GenBank/DDBJ databases">
        <title>The genome of an arbuscular mycorrhizal fungus provides insights into the evolution of the oldest plant symbiosis.</title>
        <authorList>
            <consortium name="DOE Joint Genome Institute"/>
            <person name="Tisserant E."/>
            <person name="Malbreil M."/>
            <person name="Kuo A."/>
            <person name="Kohler A."/>
            <person name="Symeonidi A."/>
            <person name="Balestrini R."/>
            <person name="Charron P."/>
            <person name="Duensing N."/>
            <person name="Frei-dit-Frey N."/>
            <person name="Gianinazzi-Pearson V."/>
            <person name="Gilbert B."/>
            <person name="Handa Y."/>
            <person name="Hijri M."/>
            <person name="Kaul R."/>
            <person name="Kawaguchi M."/>
            <person name="Krajinski F."/>
            <person name="Lammers P."/>
            <person name="Lapierre D."/>
            <person name="Masclaux F.G."/>
            <person name="Murat C."/>
            <person name="Morin E."/>
            <person name="Ndikumana S."/>
            <person name="Pagni M."/>
            <person name="Petitpierre D."/>
            <person name="Requena N."/>
            <person name="Rosikiewicz P."/>
            <person name="Riley R."/>
            <person name="Saito K."/>
            <person name="San Clemente H."/>
            <person name="Shapiro H."/>
            <person name="van Tuinen D."/>
            <person name="Becard G."/>
            <person name="Bonfante P."/>
            <person name="Paszkowski U."/>
            <person name="Shachar-Hill Y."/>
            <person name="Young J.P."/>
            <person name="Sanders I.R."/>
            <person name="Henrissat B."/>
            <person name="Rensing S.A."/>
            <person name="Grigoriev I.V."/>
            <person name="Corradi N."/>
            <person name="Roux C."/>
            <person name="Martin F."/>
        </authorList>
    </citation>
    <scope>NUCLEOTIDE SEQUENCE</scope>
    <source>
        <strain evidence="1">DAOM 197198</strain>
    </source>
</reference>
<sequence length="65" mass="7828">MLLVPHNNSIWVSLAIALTITFLFFEFQNERESIRELSHCIMVIICAFLVSYVRFYFEWSNKLWP</sequence>
<dbReference type="EMBL" id="KI280630">
    <property type="protein sequence ID" value="ESA16905.1"/>
    <property type="molecule type" value="Genomic_DNA"/>
</dbReference>
<dbReference type="AlphaFoldDB" id="U9U944"/>
<gene>
    <name evidence="1" type="ORF">GLOINDRAFT_153337</name>
</gene>
<name>U9U944_RHIID</name>
<evidence type="ECO:0000313" key="1">
    <source>
        <dbReference type="EMBL" id="ESA16905.1"/>
    </source>
</evidence>
<dbReference type="HOGENOM" id="CLU_2850810_0_0_1"/>
<protein>
    <submittedName>
        <fullName evidence="1">Uncharacterized protein</fullName>
    </submittedName>
</protein>